<evidence type="ECO:0000256" key="1">
    <source>
        <dbReference type="SAM" id="MobiDB-lite"/>
    </source>
</evidence>
<feature type="region of interest" description="Disordered" evidence="1">
    <location>
        <begin position="1"/>
        <end position="34"/>
    </location>
</feature>
<reference evidence="2" key="1">
    <citation type="journal article" date="2013" name="J. Plant Res.">
        <title>Effect of fungi and light on seed germination of three Opuntia species from semiarid lands of central Mexico.</title>
        <authorList>
            <person name="Delgado-Sanchez P."/>
            <person name="Jimenez-Bremont J.F."/>
            <person name="Guerrero-Gonzalez Mde L."/>
            <person name="Flores J."/>
        </authorList>
    </citation>
    <scope>NUCLEOTIDE SEQUENCE</scope>
    <source>
        <tissue evidence="2">Cladode</tissue>
    </source>
</reference>
<feature type="compositionally biased region" description="Polar residues" evidence="1">
    <location>
        <begin position="1"/>
        <end position="20"/>
    </location>
</feature>
<evidence type="ECO:0000313" key="2">
    <source>
        <dbReference type="EMBL" id="MBA4655693.1"/>
    </source>
</evidence>
<accession>A0A7C9A242</accession>
<proteinExistence type="predicted"/>
<protein>
    <submittedName>
        <fullName evidence="2">Uncharacterized protein</fullName>
    </submittedName>
</protein>
<dbReference type="EMBL" id="GISG01188738">
    <property type="protein sequence ID" value="MBA4655693.1"/>
    <property type="molecule type" value="Transcribed_RNA"/>
</dbReference>
<organism evidence="2">
    <name type="scientific">Opuntia streptacantha</name>
    <name type="common">Prickly pear cactus</name>
    <name type="synonym">Opuntia cardona</name>
    <dbReference type="NCBI Taxonomy" id="393608"/>
    <lineage>
        <taxon>Eukaryota</taxon>
        <taxon>Viridiplantae</taxon>
        <taxon>Streptophyta</taxon>
        <taxon>Embryophyta</taxon>
        <taxon>Tracheophyta</taxon>
        <taxon>Spermatophyta</taxon>
        <taxon>Magnoliopsida</taxon>
        <taxon>eudicotyledons</taxon>
        <taxon>Gunneridae</taxon>
        <taxon>Pentapetalae</taxon>
        <taxon>Caryophyllales</taxon>
        <taxon>Cactineae</taxon>
        <taxon>Cactaceae</taxon>
        <taxon>Opuntioideae</taxon>
        <taxon>Opuntia</taxon>
    </lineage>
</organism>
<sequence length="99" mass="11155">MTSQDTQLDLHQIDQSQHQENAPKHRTTRASQYSYPQNHRVYMHHAMQSPSPSSKPSPRPAHLTAIIIVCVGCLDGLFEGGGNEAREEKATERVDVENY</sequence>
<dbReference type="AlphaFoldDB" id="A0A7C9A242"/>
<name>A0A7C9A242_OPUST</name>
<reference evidence="2" key="2">
    <citation type="submission" date="2020-07" db="EMBL/GenBank/DDBJ databases">
        <authorList>
            <person name="Vera ALvarez R."/>
            <person name="Arias-Moreno D.M."/>
            <person name="Jimenez-Jacinto V."/>
            <person name="Jimenez-Bremont J.F."/>
            <person name="Swaminathan K."/>
            <person name="Moose S.P."/>
            <person name="Guerrero-Gonzalez M.L."/>
            <person name="Marino-Ramirez L."/>
            <person name="Landsman D."/>
            <person name="Rodriguez-Kessler M."/>
            <person name="Delgado-Sanchez P."/>
        </authorList>
    </citation>
    <scope>NUCLEOTIDE SEQUENCE</scope>
    <source>
        <tissue evidence="2">Cladode</tissue>
    </source>
</reference>